<dbReference type="EMBL" id="NIVC01000512">
    <property type="protein sequence ID" value="PAA81799.1"/>
    <property type="molecule type" value="Genomic_DNA"/>
</dbReference>
<feature type="compositionally biased region" description="Basic and acidic residues" evidence="6">
    <location>
        <begin position="49"/>
        <end position="58"/>
    </location>
</feature>
<protein>
    <recommendedName>
        <fullName evidence="7">CBS domain-containing protein</fullName>
    </recommendedName>
</protein>
<feature type="region of interest" description="Disordered" evidence="6">
    <location>
        <begin position="81"/>
        <end position="191"/>
    </location>
</feature>
<dbReference type="GO" id="GO:0005634">
    <property type="term" value="C:nucleus"/>
    <property type="evidence" value="ECO:0007669"/>
    <property type="project" value="TreeGrafter"/>
</dbReference>
<evidence type="ECO:0000313" key="9">
    <source>
        <dbReference type="Proteomes" id="UP000215902"/>
    </source>
</evidence>
<dbReference type="InterPro" id="IPR000644">
    <property type="entry name" value="CBS_dom"/>
</dbReference>
<sequence length="724" mass="80261">MTEEDDSHYQTYPQGFSKRDVYQLKKKAFLFGRKRLDPTQEIDEANETEETKLEHGRPASELVTSKGIAKEIQHQLASESAMASAVSDVTAAVAAEASSSESQVRARRKSAESGRARTASATDADSDGGRPGGKRSSVRQFFDNFRPRARSENPRSMSSPKRRAHSGDADGETSDVEASATLGVKKRSKSPMGSLVNRLKLLATDTGERRRRGGGIPPVQGLPHPSDIPLDTAYLAHSHSMESGGDERRVRLRKNSYPPNTASVQLRHKDLFENLSHTADIDGQCCIQSATAMAESRHRRMSGPSAEMASQFRKTQQQQQQQQQHQRTWTGPAAAMRHRAATLAADTVSGSAASGAVGGSSQDVQVTENDKYIIFRSKCQGDSSTVDVDEVRQATVSEPSRVFEIFSQKHRCYDLIPTSSKLLVFDHNLNVKKAFFALVYNGLRAAPVWDSDQQRFVGMLTITDFINILHNFYRSALVPMEELESHRISTWRAQLQDRLRPFLWISPEASLLDAVRLLLHARVHRLPVVEPRTGNALFILTHKRILKYIYLYMHQLPMPPWLDASLRQLRIGTYEGIRTITESTPLVKVLSLFVQHRISALPVVGPDGRLSDIYSKFDVINLAATKTYNNLDVSVKDALQYRRDRFEGVTSCQPDDSLRSVLEKLVTAEVHRLVIVDSDQQVIGVVSLSDILKAIVLDHKALAESLAGASAAGGAGSEQPMETE</sequence>
<dbReference type="OrthoDB" id="449052at2759"/>
<feature type="domain" description="CBS" evidence="7">
    <location>
        <begin position="643"/>
        <end position="702"/>
    </location>
</feature>
<dbReference type="GO" id="GO:0019901">
    <property type="term" value="F:protein kinase binding"/>
    <property type="evidence" value="ECO:0007669"/>
    <property type="project" value="TreeGrafter"/>
</dbReference>
<organism evidence="8 9">
    <name type="scientific">Macrostomum lignano</name>
    <dbReference type="NCBI Taxonomy" id="282301"/>
    <lineage>
        <taxon>Eukaryota</taxon>
        <taxon>Metazoa</taxon>
        <taxon>Spiralia</taxon>
        <taxon>Lophotrochozoa</taxon>
        <taxon>Platyhelminthes</taxon>
        <taxon>Rhabditophora</taxon>
        <taxon>Macrostomorpha</taxon>
        <taxon>Macrostomida</taxon>
        <taxon>Macrostomidae</taxon>
        <taxon>Macrostomum</taxon>
    </lineage>
</organism>
<dbReference type="PANTHER" id="PTHR13780">
    <property type="entry name" value="AMP-ACTIVATED PROTEIN KINASE, GAMMA REGULATORY SUBUNIT"/>
    <property type="match status" value="1"/>
</dbReference>
<feature type="region of interest" description="Disordered" evidence="6">
    <location>
        <begin position="35"/>
        <end position="65"/>
    </location>
</feature>
<dbReference type="InterPro" id="IPR046342">
    <property type="entry name" value="CBS_dom_sf"/>
</dbReference>
<accession>A0A267G906</accession>
<feature type="region of interest" description="Disordered" evidence="6">
    <location>
        <begin position="203"/>
        <end position="226"/>
    </location>
</feature>
<dbReference type="AlphaFoldDB" id="A0A267G906"/>
<dbReference type="Proteomes" id="UP000215902">
    <property type="component" value="Unassembled WGS sequence"/>
</dbReference>
<reference evidence="8 9" key="1">
    <citation type="submission" date="2017-06" db="EMBL/GenBank/DDBJ databases">
        <title>A platform for efficient transgenesis in Macrostomum lignano, a flatworm model organism for stem cell research.</title>
        <authorList>
            <person name="Berezikov E."/>
        </authorList>
    </citation>
    <scope>NUCLEOTIDE SEQUENCE [LARGE SCALE GENOMIC DNA]</scope>
    <source>
        <strain evidence="8">DV1</strain>
        <tissue evidence="8">Whole organism</tissue>
    </source>
</reference>
<feature type="domain" description="CBS" evidence="7">
    <location>
        <begin position="571"/>
        <end position="633"/>
    </location>
</feature>
<keyword evidence="2" id="KW-0677">Repeat</keyword>
<evidence type="ECO:0000256" key="4">
    <source>
        <dbReference type="ARBA" id="ARBA00025878"/>
    </source>
</evidence>
<dbReference type="PANTHER" id="PTHR13780:SF35">
    <property type="entry name" value="LD22662P"/>
    <property type="match status" value="1"/>
</dbReference>
<dbReference type="CDD" id="cd04641">
    <property type="entry name" value="CBS_euAMPK_gamma-like_repeat2"/>
    <property type="match status" value="1"/>
</dbReference>
<dbReference type="CDD" id="cd04618">
    <property type="entry name" value="CBS_euAMPK_gamma-like_repeat1"/>
    <property type="match status" value="1"/>
</dbReference>
<dbReference type="GO" id="GO:0016208">
    <property type="term" value="F:AMP binding"/>
    <property type="evidence" value="ECO:0007669"/>
    <property type="project" value="TreeGrafter"/>
</dbReference>
<proteinExistence type="inferred from homology"/>
<comment type="similarity">
    <text evidence="1">Belongs to the 5'-AMP-activated protein kinase gamma subunit family.</text>
</comment>
<evidence type="ECO:0000259" key="7">
    <source>
        <dbReference type="PROSITE" id="PS51371"/>
    </source>
</evidence>
<dbReference type="PROSITE" id="PS51371">
    <property type="entry name" value="CBS"/>
    <property type="match status" value="4"/>
</dbReference>
<dbReference type="InterPro" id="IPR050511">
    <property type="entry name" value="AMPK_gamma/SDS23_families"/>
</dbReference>
<keyword evidence="3 5" id="KW-0129">CBS domain</keyword>
<evidence type="ECO:0000256" key="6">
    <source>
        <dbReference type="SAM" id="MobiDB-lite"/>
    </source>
</evidence>
<keyword evidence="9" id="KW-1185">Reference proteome</keyword>
<feature type="compositionally biased region" description="Low complexity" evidence="6">
    <location>
        <begin position="81"/>
        <end position="103"/>
    </location>
</feature>
<dbReference type="STRING" id="282301.A0A267G906"/>
<dbReference type="GO" id="GO:0031588">
    <property type="term" value="C:nucleotide-activated protein kinase complex"/>
    <property type="evidence" value="ECO:0007669"/>
    <property type="project" value="TreeGrafter"/>
</dbReference>
<evidence type="ECO:0000256" key="1">
    <source>
        <dbReference type="ARBA" id="ARBA00006750"/>
    </source>
</evidence>
<evidence type="ECO:0000256" key="5">
    <source>
        <dbReference type="PROSITE-ProRule" id="PRU00703"/>
    </source>
</evidence>
<gene>
    <name evidence="8" type="ORF">BOX15_Mlig000319g1</name>
</gene>
<dbReference type="GO" id="GO:0005737">
    <property type="term" value="C:cytoplasm"/>
    <property type="evidence" value="ECO:0007669"/>
    <property type="project" value="TreeGrafter"/>
</dbReference>
<dbReference type="SUPFAM" id="SSF54631">
    <property type="entry name" value="CBS-domain pair"/>
    <property type="match status" value="2"/>
</dbReference>
<dbReference type="Pfam" id="PF00571">
    <property type="entry name" value="CBS"/>
    <property type="match status" value="4"/>
</dbReference>
<evidence type="ECO:0000256" key="3">
    <source>
        <dbReference type="ARBA" id="ARBA00023122"/>
    </source>
</evidence>
<name>A0A267G906_9PLAT</name>
<evidence type="ECO:0000313" key="8">
    <source>
        <dbReference type="EMBL" id="PAA81799.1"/>
    </source>
</evidence>
<evidence type="ECO:0000256" key="2">
    <source>
        <dbReference type="ARBA" id="ARBA00022737"/>
    </source>
</evidence>
<comment type="caution">
    <text evidence="8">The sequence shown here is derived from an EMBL/GenBank/DDBJ whole genome shotgun (WGS) entry which is preliminary data.</text>
</comment>
<feature type="domain" description="CBS" evidence="7">
    <location>
        <begin position="417"/>
        <end position="477"/>
    </location>
</feature>
<dbReference type="Gene3D" id="3.10.580.10">
    <property type="entry name" value="CBS-domain"/>
    <property type="match status" value="2"/>
</dbReference>
<dbReference type="SMART" id="SM00116">
    <property type="entry name" value="CBS"/>
    <property type="match status" value="4"/>
</dbReference>
<comment type="subunit">
    <text evidence="4">AMPK is a heterotrimer of an alpha catalytic subunit (PRKAA1 or PRKAA2), a beta (PRKAB1 or PRKAB2) and a gamma non-catalytic subunits (PRKAG1, PRKAG2 or PRKAG3). Interacts with FNIP1 and FNIP2.</text>
</comment>
<dbReference type="GO" id="GO:0019887">
    <property type="term" value="F:protein kinase regulator activity"/>
    <property type="evidence" value="ECO:0007669"/>
    <property type="project" value="TreeGrafter"/>
</dbReference>
<feature type="domain" description="CBS" evidence="7">
    <location>
        <begin position="498"/>
        <end position="556"/>
    </location>
</feature>